<evidence type="ECO:0000259" key="9">
    <source>
        <dbReference type="PROSITE" id="PS50109"/>
    </source>
</evidence>
<keyword evidence="5" id="KW-0418">Kinase</keyword>
<dbReference type="Gene3D" id="1.10.287.130">
    <property type="match status" value="1"/>
</dbReference>
<comment type="catalytic activity">
    <reaction evidence="1">
        <text>ATP + protein L-histidine = ADP + protein N-phospho-L-histidine.</text>
        <dbReference type="EC" id="2.7.13.3"/>
    </reaction>
</comment>
<gene>
    <name evidence="13" type="ORF">GCU68_08905</name>
</gene>
<dbReference type="InterPro" id="IPR036890">
    <property type="entry name" value="HATPase_C_sf"/>
</dbReference>
<dbReference type="GO" id="GO:0000155">
    <property type="term" value="F:phosphorelay sensor kinase activity"/>
    <property type="evidence" value="ECO:0007669"/>
    <property type="project" value="InterPro"/>
</dbReference>
<feature type="domain" description="PAS" evidence="11">
    <location>
        <begin position="145"/>
        <end position="216"/>
    </location>
</feature>
<dbReference type="SMART" id="SM00091">
    <property type="entry name" value="PAS"/>
    <property type="match status" value="2"/>
</dbReference>
<feature type="domain" description="PAC" evidence="12">
    <location>
        <begin position="340"/>
        <end position="393"/>
    </location>
</feature>
<dbReference type="InterPro" id="IPR035965">
    <property type="entry name" value="PAS-like_dom_sf"/>
</dbReference>
<dbReference type="PANTHER" id="PTHR43711">
    <property type="entry name" value="TWO-COMPONENT HISTIDINE KINASE"/>
    <property type="match status" value="1"/>
</dbReference>
<sequence>MNTPGGSSRENAQSNCIHILYVGADPEATALAATNLERERDRFETVTALSVPNGLEILANQSTDCIVSAYEIPEMNGLEFLQRVRERDAELPFILFPKNGSEALASDAIASGVTDYVQRGEETEQYPVLANRIVNAVETMRSRRQRKRQFQAIETAQEGISLLDDEGRFTYVNQSYANCFGYDPDDLIGNHWEILYEDDEATYVTEELLPMVMETGGWHGESVCVSSNGEQIIVDHTLSRTEHDDLICTVRDITDRKKRERELERYETILEAIPDEVYVLDADGVFTNVIPPTDADLTTMGYEPGELIGEHVSLVLDDEDIATGEREIRRLLKRDDHEKASFELDLHTKDGDQFPNENHIALLPRDEDGTFRGTVGVLRDITERKARERKLKRQNDRLESFASIVSHDLRNPLNVAQGKLELAREQTDNEHLGAVAAAHERMQGLIEDILMVAREDRPVTDPEPIALATAARTCWDHVETGNARLEVTTDSVVYGDRSRLKRLLENLVRNSVEHGSTRPDSHARQNGVEYGSAGSQPVADSSVERGSTESAGRSRRDNRPTDDTTAVTVTIGALPSGFYVADNGPGIPPDERDSVFETGYSRAGGTGFGLAIVERIADAHGWSVTIAESEAGGARFEFRGVEKDG</sequence>
<dbReference type="InterPro" id="IPR050736">
    <property type="entry name" value="Sensor_HK_Regulatory"/>
</dbReference>
<dbReference type="GeneID" id="42301161"/>
<dbReference type="Proteomes" id="UP000326170">
    <property type="component" value="Chromosome"/>
</dbReference>
<dbReference type="Gene3D" id="3.30.450.20">
    <property type="entry name" value="PAS domain"/>
    <property type="match status" value="2"/>
</dbReference>
<dbReference type="Gene3D" id="3.40.50.2300">
    <property type="match status" value="1"/>
</dbReference>
<evidence type="ECO:0000256" key="3">
    <source>
        <dbReference type="ARBA" id="ARBA00022553"/>
    </source>
</evidence>
<feature type="domain" description="Histidine kinase" evidence="9">
    <location>
        <begin position="404"/>
        <end position="639"/>
    </location>
</feature>
<dbReference type="Pfam" id="PF02518">
    <property type="entry name" value="HATPase_c"/>
    <property type="match status" value="1"/>
</dbReference>
<dbReference type="InterPro" id="IPR011006">
    <property type="entry name" value="CheY-like_superfamily"/>
</dbReference>
<evidence type="ECO:0000256" key="8">
    <source>
        <dbReference type="SAM" id="MobiDB-lite"/>
    </source>
</evidence>
<evidence type="ECO:0000256" key="4">
    <source>
        <dbReference type="ARBA" id="ARBA00022679"/>
    </source>
</evidence>
<evidence type="ECO:0000256" key="5">
    <source>
        <dbReference type="ARBA" id="ARBA00022777"/>
    </source>
</evidence>
<name>A0A5P9P3A8_9EURY</name>
<dbReference type="InterPro" id="IPR000700">
    <property type="entry name" value="PAS-assoc_C"/>
</dbReference>
<dbReference type="CDD" id="cd00082">
    <property type="entry name" value="HisKA"/>
    <property type="match status" value="1"/>
</dbReference>
<evidence type="ECO:0000313" key="14">
    <source>
        <dbReference type="Proteomes" id="UP000326170"/>
    </source>
</evidence>
<protein>
    <recommendedName>
        <fullName evidence="2">histidine kinase</fullName>
        <ecNumber evidence="2">2.7.13.3</ecNumber>
    </recommendedName>
</protein>
<proteinExistence type="predicted"/>
<dbReference type="InterPro" id="IPR005467">
    <property type="entry name" value="His_kinase_dom"/>
</dbReference>
<dbReference type="InterPro" id="IPR036097">
    <property type="entry name" value="HisK_dim/P_sf"/>
</dbReference>
<comment type="caution">
    <text evidence="7">Lacks conserved residue(s) required for the propagation of feature annotation.</text>
</comment>
<feature type="compositionally biased region" description="Basic and acidic residues" evidence="8">
    <location>
        <begin position="542"/>
        <end position="562"/>
    </location>
</feature>
<dbReference type="InterPro" id="IPR000014">
    <property type="entry name" value="PAS"/>
</dbReference>
<dbReference type="PROSITE" id="PS50112">
    <property type="entry name" value="PAS"/>
    <property type="match status" value="2"/>
</dbReference>
<dbReference type="SUPFAM" id="SSF55874">
    <property type="entry name" value="ATPase domain of HSP90 chaperone/DNA topoisomerase II/histidine kinase"/>
    <property type="match status" value="1"/>
</dbReference>
<dbReference type="Pfam" id="PF00072">
    <property type="entry name" value="Response_reg"/>
    <property type="match status" value="1"/>
</dbReference>
<feature type="region of interest" description="Disordered" evidence="8">
    <location>
        <begin position="511"/>
        <end position="566"/>
    </location>
</feature>
<keyword evidence="3" id="KW-0597">Phosphoprotein</keyword>
<reference evidence="13 14" key="1">
    <citation type="journal article" date="2007" name="Int. J. Syst. Evol. Microbiol.">
        <title>Natronorubrum sulfidifaciens sp. nov., an extremely haloalkaliphilic archaeon isolated from Aiding salt lake in Xin-Jiang, China.</title>
        <authorList>
            <person name="Cui H.L."/>
            <person name="Tohty D."/>
            <person name="Liu H.C."/>
            <person name="Liu S.J."/>
            <person name="Oren A."/>
            <person name="Zhou P.J."/>
        </authorList>
    </citation>
    <scope>NUCLEOTIDE SEQUENCE [LARGE SCALE GENOMIC DNA]</scope>
    <source>
        <strain evidence="13 14">7-3</strain>
    </source>
</reference>
<dbReference type="EC" id="2.7.13.3" evidence="2"/>
<dbReference type="AlphaFoldDB" id="A0A5P9P3A8"/>
<dbReference type="NCBIfam" id="TIGR00229">
    <property type="entry name" value="sensory_box"/>
    <property type="match status" value="2"/>
</dbReference>
<dbReference type="OrthoDB" id="8127at2157"/>
<dbReference type="InterPro" id="IPR003661">
    <property type="entry name" value="HisK_dim/P_dom"/>
</dbReference>
<keyword evidence="4" id="KW-0808">Transferase</keyword>
<evidence type="ECO:0000256" key="7">
    <source>
        <dbReference type="PROSITE-ProRule" id="PRU00169"/>
    </source>
</evidence>
<dbReference type="EMBL" id="CP045488">
    <property type="protein sequence ID" value="QFU82631.1"/>
    <property type="molecule type" value="Genomic_DNA"/>
</dbReference>
<dbReference type="PROSITE" id="PS50113">
    <property type="entry name" value="PAC"/>
    <property type="match status" value="1"/>
</dbReference>
<dbReference type="PROSITE" id="PS50109">
    <property type="entry name" value="HIS_KIN"/>
    <property type="match status" value="1"/>
</dbReference>
<evidence type="ECO:0000256" key="1">
    <source>
        <dbReference type="ARBA" id="ARBA00000085"/>
    </source>
</evidence>
<dbReference type="CDD" id="cd00130">
    <property type="entry name" value="PAS"/>
    <property type="match status" value="2"/>
</dbReference>
<feature type="compositionally biased region" description="Basic and acidic residues" evidence="8">
    <location>
        <begin position="511"/>
        <end position="523"/>
    </location>
</feature>
<dbReference type="InterPro" id="IPR003594">
    <property type="entry name" value="HATPase_dom"/>
</dbReference>
<dbReference type="SUPFAM" id="SSF52172">
    <property type="entry name" value="CheY-like"/>
    <property type="match status" value="1"/>
</dbReference>
<dbReference type="SMART" id="SM00388">
    <property type="entry name" value="HisKA"/>
    <property type="match status" value="1"/>
</dbReference>
<dbReference type="SMART" id="SM00448">
    <property type="entry name" value="REC"/>
    <property type="match status" value="1"/>
</dbReference>
<dbReference type="CDD" id="cd00156">
    <property type="entry name" value="REC"/>
    <property type="match status" value="1"/>
</dbReference>
<organism evidence="13 14">
    <name type="scientific">Natronorubrum aibiense</name>
    <dbReference type="NCBI Taxonomy" id="348826"/>
    <lineage>
        <taxon>Archaea</taxon>
        <taxon>Methanobacteriati</taxon>
        <taxon>Methanobacteriota</taxon>
        <taxon>Stenosarchaea group</taxon>
        <taxon>Halobacteria</taxon>
        <taxon>Halobacteriales</taxon>
        <taxon>Natrialbaceae</taxon>
        <taxon>Natronorubrum</taxon>
    </lineage>
</organism>
<dbReference type="Pfam" id="PF13426">
    <property type="entry name" value="PAS_9"/>
    <property type="match status" value="2"/>
</dbReference>
<dbReference type="Pfam" id="PF00512">
    <property type="entry name" value="HisKA"/>
    <property type="match status" value="1"/>
</dbReference>
<dbReference type="Gene3D" id="3.30.565.10">
    <property type="entry name" value="Histidine kinase-like ATPase, C-terminal domain"/>
    <property type="match status" value="1"/>
</dbReference>
<dbReference type="CDD" id="cd00075">
    <property type="entry name" value="HATPase"/>
    <property type="match status" value="1"/>
</dbReference>
<evidence type="ECO:0000259" key="12">
    <source>
        <dbReference type="PROSITE" id="PS50113"/>
    </source>
</evidence>
<dbReference type="SUPFAM" id="SSF47384">
    <property type="entry name" value="Homodimeric domain of signal transducing histidine kinase"/>
    <property type="match status" value="1"/>
</dbReference>
<dbReference type="PROSITE" id="PS50110">
    <property type="entry name" value="RESPONSE_REGULATORY"/>
    <property type="match status" value="1"/>
</dbReference>
<dbReference type="SMART" id="SM00086">
    <property type="entry name" value="PAC"/>
    <property type="match status" value="1"/>
</dbReference>
<evidence type="ECO:0000256" key="2">
    <source>
        <dbReference type="ARBA" id="ARBA00012438"/>
    </source>
</evidence>
<feature type="domain" description="Response regulatory" evidence="10">
    <location>
        <begin position="18"/>
        <end position="134"/>
    </location>
</feature>
<dbReference type="SUPFAM" id="SSF55785">
    <property type="entry name" value="PYP-like sensor domain (PAS domain)"/>
    <property type="match status" value="2"/>
</dbReference>
<dbReference type="PANTHER" id="PTHR43711:SF1">
    <property type="entry name" value="HISTIDINE KINASE 1"/>
    <property type="match status" value="1"/>
</dbReference>
<evidence type="ECO:0000256" key="6">
    <source>
        <dbReference type="ARBA" id="ARBA00023012"/>
    </source>
</evidence>
<dbReference type="InterPro" id="IPR004358">
    <property type="entry name" value="Sig_transdc_His_kin-like_C"/>
</dbReference>
<feature type="domain" description="PAS" evidence="11">
    <location>
        <begin position="262"/>
        <end position="335"/>
    </location>
</feature>
<evidence type="ECO:0000259" key="10">
    <source>
        <dbReference type="PROSITE" id="PS50110"/>
    </source>
</evidence>
<dbReference type="SMART" id="SM00387">
    <property type="entry name" value="HATPase_c"/>
    <property type="match status" value="1"/>
</dbReference>
<dbReference type="KEGG" id="nas:GCU68_08905"/>
<accession>A0A5P9P3A8</accession>
<dbReference type="RefSeq" id="WP_152940823.1">
    <property type="nucleotide sequence ID" value="NZ_CP045488.1"/>
</dbReference>
<evidence type="ECO:0000313" key="13">
    <source>
        <dbReference type="EMBL" id="QFU82631.1"/>
    </source>
</evidence>
<keyword evidence="14" id="KW-1185">Reference proteome</keyword>
<evidence type="ECO:0000259" key="11">
    <source>
        <dbReference type="PROSITE" id="PS50112"/>
    </source>
</evidence>
<dbReference type="InterPro" id="IPR001610">
    <property type="entry name" value="PAC"/>
</dbReference>
<dbReference type="InterPro" id="IPR001789">
    <property type="entry name" value="Sig_transdc_resp-reg_receiver"/>
</dbReference>
<dbReference type="PRINTS" id="PR00344">
    <property type="entry name" value="BCTRLSENSOR"/>
</dbReference>
<keyword evidence="6" id="KW-0902">Two-component regulatory system</keyword>